<dbReference type="SUPFAM" id="SSF48403">
    <property type="entry name" value="Ankyrin repeat"/>
    <property type="match status" value="1"/>
</dbReference>
<comment type="caution">
    <text evidence="5">The sequence shown here is derived from an EMBL/GenBank/DDBJ whole genome shotgun (WGS) entry which is preliminary data.</text>
</comment>
<dbReference type="PROSITE" id="PS50297">
    <property type="entry name" value="ANK_REP_REGION"/>
    <property type="match status" value="1"/>
</dbReference>
<sequence>MATPNERIVFAAKQDAVDIIDEIVNGPDDAYDLNYQDGLGNTALHYAVSGPSPDVLTLLLDLEPVDVDRQNRLDRATPLHLAVKLENEAARQGVVDMLLEAGADPNLKDRYGRKPAEYLHPDRSEVDKAIQQAIRVALADRLMGGTKNNADLADDGDDDDGEPGSGSESE</sequence>
<dbReference type="OrthoDB" id="9995210at2759"/>
<feature type="repeat" description="ANK" evidence="3">
    <location>
        <begin position="74"/>
        <end position="110"/>
    </location>
</feature>
<accession>A0A5C5FSE0</accession>
<evidence type="ECO:0000256" key="4">
    <source>
        <dbReference type="SAM" id="MobiDB-lite"/>
    </source>
</evidence>
<dbReference type="Pfam" id="PF12796">
    <property type="entry name" value="Ank_2"/>
    <property type="match status" value="1"/>
</dbReference>
<feature type="region of interest" description="Disordered" evidence="4">
    <location>
        <begin position="146"/>
        <end position="170"/>
    </location>
</feature>
<evidence type="ECO:0000256" key="1">
    <source>
        <dbReference type="ARBA" id="ARBA00022737"/>
    </source>
</evidence>
<proteinExistence type="predicted"/>
<dbReference type="GO" id="GO:0085020">
    <property type="term" value="P:protein K6-linked ubiquitination"/>
    <property type="evidence" value="ECO:0007669"/>
    <property type="project" value="TreeGrafter"/>
</dbReference>
<dbReference type="SMART" id="SM00248">
    <property type="entry name" value="ANK"/>
    <property type="match status" value="2"/>
</dbReference>
<dbReference type="STRING" id="5288.A0A5C5FSE0"/>
<dbReference type="PROSITE" id="PS50088">
    <property type="entry name" value="ANK_REPEAT"/>
    <property type="match status" value="1"/>
</dbReference>
<keyword evidence="1" id="KW-0677">Repeat</keyword>
<name>A0A5C5FSE0_9BASI</name>
<keyword evidence="6" id="KW-1185">Reference proteome</keyword>
<evidence type="ECO:0000313" key="6">
    <source>
        <dbReference type="Proteomes" id="UP000311382"/>
    </source>
</evidence>
<dbReference type="EMBL" id="SOZI01000106">
    <property type="protein sequence ID" value="TNY19156.1"/>
    <property type="molecule type" value="Genomic_DNA"/>
</dbReference>
<dbReference type="Proteomes" id="UP000311382">
    <property type="component" value="Unassembled WGS sequence"/>
</dbReference>
<reference evidence="5 6" key="1">
    <citation type="submission" date="2019-03" db="EMBL/GenBank/DDBJ databases">
        <title>Rhodosporidium diobovatum UCD-FST 08-225 genome sequencing, assembly, and annotation.</title>
        <authorList>
            <person name="Fakankun I.U."/>
            <person name="Fristensky B."/>
            <person name="Levin D.B."/>
        </authorList>
    </citation>
    <scope>NUCLEOTIDE SEQUENCE [LARGE SCALE GENOMIC DNA]</scope>
    <source>
        <strain evidence="5 6">UCD-FST 08-225</strain>
    </source>
</reference>
<organism evidence="5 6">
    <name type="scientific">Rhodotorula diobovata</name>
    <dbReference type="NCBI Taxonomy" id="5288"/>
    <lineage>
        <taxon>Eukaryota</taxon>
        <taxon>Fungi</taxon>
        <taxon>Dikarya</taxon>
        <taxon>Basidiomycota</taxon>
        <taxon>Pucciniomycotina</taxon>
        <taxon>Microbotryomycetes</taxon>
        <taxon>Sporidiobolales</taxon>
        <taxon>Sporidiobolaceae</taxon>
        <taxon>Rhodotorula</taxon>
    </lineage>
</organism>
<dbReference type="Gene3D" id="1.25.40.20">
    <property type="entry name" value="Ankyrin repeat-containing domain"/>
    <property type="match status" value="1"/>
</dbReference>
<evidence type="ECO:0000313" key="5">
    <source>
        <dbReference type="EMBL" id="TNY19156.1"/>
    </source>
</evidence>
<dbReference type="AlphaFoldDB" id="A0A5C5FSE0"/>
<evidence type="ECO:0000256" key="3">
    <source>
        <dbReference type="PROSITE-ProRule" id="PRU00023"/>
    </source>
</evidence>
<dbReference type="PANTHER" id="PTHR24171">
    <property type="entry name" value="ANKYRIN REPEAT DOMAIN-CONTAINING PROTEIN 39-RELATED"/>
    <property type="match status" value="1"/>
</dbReference>
<dbReference type="PANTHER" id="PTHR24171:SF8">
    <property type="entry name" value="BRCA1-ASSOCIATED RING DOMAIN PROTEIN 1"/>
    <property type="match status" value="1"/>
</dbReference>
<keyword evidence="2 3" id="KW-0040">ANK repeat</keyword>
<gene>
    <name evidence="5" type="ORF">DMC30DRAFT_367005</name>
</gene>
<protein>
    <submittedName>
        <fullName evidence="5">Ankyrin repeat-containing domain protein</fullName>
    </submittedName>
</protein>
<dbReference type="InterPro" id="IPR036770">
    <property type="entry name" value="Ankyrin_rpt-contain_sf"/>
</dbReference>
<feature type="compositionally biased region" description="Acidic residues" evidence="4">
    <location>
        <begin position="152"/>
        <end position="162"/>
    </location>
</feature>
<dbReference type="InterPro" id="IPR002110">
    <property type="entry name" value="Ankyrin_rpt"/>
</dbReference>
<dbReference type="GO" id="GO:0004842">
    <property type="term" value="F:ubiquitin-protein transferase activity"/>
    <property type="evidence" value="ECO:0007669"/>
    <property type="project" value="TreeGrafter"/>
</dbReference>
<evidence type="ECO:0000256" key="2">
    <source>
        <dbReference type="ARBA" id="ARBA00023043"/>
    </source>
</evidence>
<dbReference type="PRINTS" id="PR01415">
    <property type="entry name" value="ANKYRIN"/>
</dbReference>